<evidence type="ECO:0008006" key="8">
    <source>
        <dbReference type="Google" id="ProtNLM"/>
    </source>
</evidence>
<dbReference type="GO" id="GO:0016020">
    <property type="term" value="C:membrane"/>
    <property type="evidence" value="ECO:0007669"/>
    <property type="project" value="UniProtKB-SubCell"/>
</dbReference>
<feature type="transmembrane region" description="Helical" evidence="5">
    <location>
        <begin position="116"/>
        <end position="139"/>
    </location>
</feature>
<evidence type="ECO:0000256" key="5">
    <source>
        <dbReference type="SAM" id="Phobius"/>
    </source>
</evidence>
<reference evidence="6 7" key="1">
    <citation type="submission" date="2016-11" db="EMBL/GenBank/DDBJ databases">
        <authorList>
            <person name="Jaros S."/>
            <person name="Januszkiewicz K."/>
            <person name="Wedrychowicz H."/>
        </authorList>
    </citation>
    <scope>NUCLEOTIDE SEQUENCE [LARGE SCALE GENOMIC DNA]</scope>
    <source>
        <strain evidence="6 7">ATCC 23634</strain>
    </source>
</reference>
<comment type="subcellular location">
    <subcellularLocation>
        <location evidence="1">Membrane</location>
    </subcellularLocation>
</comment>
<dbReference type="EMBL" id="FPKU01000001">
    <property type="protein sequence ID" value="SFZ81719.1"/>
    <property type="molecule type" value="Genomic_DNA"/>
</dbReference>
<gene>
    <name evidence="6" type="ORF">SAMN02983003_0653</name>
</gene>
<evidence type="ECO:0000256" key="1">
    <source>
        <dbReference type="ARBA" id="ARBA00004370"/>
    </source>
</evidence>
<dbReference type="Gene3D" id="1.20.120.550">
    <property type="entry name" value="Membrane associated eicosanoid/glutathione metabolism-like domain"/>
    <property type="match status" value="1"/>
</dbReference>
<dbReference type="Pfam" id="PF01124">
    <property type="entry name" value="MAPEG"/>
    <property type="match status" value="1"/>
</dbReference>
<organism evidence="6 7">
    <name type="scientific">Devosia enhydra</name>
    <dbReference type="NCBI Taxonomy" id="665118"/>
    <lineage>
        <taxon>Bacteria</taxon>
        <taxon>Pseudomonadati</taxon>
        <taxon>Pseudomonadota</taxon>
        <taxon>Alphaproteobacteria</taxon>
        <taxon>Hyphomicrobiales</taxon>
        <taxon>Devosiaceae</taxon>
        <taxon>Devosia</taxon>
    </lineage>
</organism>
<evidence type="ECO:0000256" key="3">
    <source>
        <dbReference type="ARBA" id="ARBA00022989"/>
    </source>
</evidence>
<evidence type="ECO:0000256" key="4">
    <source>
        <dbReference type="ARBA" id="ARBA00023136"/>
    </source>
</evidence>
<evidence type="ECO:0000313" key="6">
    <source>
        <dbReference type="EMBL" id="SFZ81719.1"/>
    </source>
</evidence>
<dbReference type="Proteomes" id="UP000183447">
    <property type="component" value="Unassembled WGS sequence"/>
</dbReference>
<feature type="transmembrane region" description="Helical" evidence="5">
    <location>
        <begin position="70"/>
        <end position="96"/>
    </location>
</feature>
<dbReference type="RefSeq" id="WP_072338966.1">
    <property type="nucleotide sequence ID" value="NZ_FPKU01000001.1"/>
</dbReference>
<keyword evidence="4 5" id="KW-0472">Membrane</keyword>
<proteinExistence type="predicted"/>
<accession>A0A1K2HTT4</accession>
<keyword evidence="2 5" id="KW-0812">Transmembrane</keyword>
<dbReference type="STRING" id="665118.SAMN02983003_0653"/>
<protein>
    <recommendedName>
        <fullName evidence="8">MAPEG family protein</fullName>
    </recommendedName>
</protein>
<sequence>MTGNALWLIASLLVLGLLPLGLVLRLGAIRLPLVFSGKVKVRDIALSRTSWPEDEKKVSNAFDNQFQLPVLYAVAVFIALAMGPGLLEVVLGWAFVVSRYGHAAIHITSNHIFRRFWAYCIGLGLLWALWLWLIIRWVMLLASGVSA</sequence>
<dbReference type="InterPro" id="IPR023352">
    <property type="entry name" value="MAPEG-like_dom_sf"/>
</dbReference>
<evidence type="ECO:0000256" key="2">
    <source>
        <dbReference type="ARBA" id="ARBA00022692"/>
    </source>
</evidence>
<dbReference type="OrthoDB" id="5516290at2"/>
<dbReference type="InterPro" id="IPR001129">
    <property type="entry name" value="Membr-assoc_MAPEG"/>
</dbReference>
<evidence type="ECO:0000313" key="7">
    <source>
        <dbReference type="Proteomes" id="UP000183447"/>
    </source>
</evidence>
<dbReference type="SUPFAM" id="SSF161084">
    <property type="entry name" value="MAPEG domain-like"/>
    <property type="match status" value="1"/>
</dbReference>
<keyword evidence="3 5" id="KW-1133">Transmembrane helix</keyword>
<name>A0A1K2HTT4_9HYPH</name>
<dbReference type="AlphaFoldDB" id="A0A1K2HTT4"/>
<keyword evidence="7" id="KW-1185">Reference proteome</keyword>